<reference evidence="2 3" key="1">
    <citation type="submission" date="2009-01" db="EMBL/GenBank/DDBJ databases">
        <authorList>
            <person name="Fulton L."/>
            <person name="Clifton S."/>
            <person name="Fulton B."/>
            <person name="Xu J."/>
            <person name="Minx P."/>
            <person name="Pepin K.H."/>
            <person name="Johnson M."/>
            <person name="Bhonagiri V."/>
            <person name="Nash W.E."/>
            <person name="Mardis E.R."/>
            <person name="Wilson R.K."/>
        </authorList>
    </citation>
    <scope>NUCLEOTIDE SEQUENCE [LARGE SCALE GENOMIC DNA]</scope>
    <source>
        <strain evidence="2 3">DSM 15981</strain>
    </source>
</reference>
<evidence type="ECO:0000313" key="2">
    <source>
        <dbReference type="EMBL" id="EEG56421.1"/>
    </source>
</evidence>
<feature type="region of interest" description="Disordered" evidence="1">
    <location>
        <begin position="64"/>
        <end position="87"/>
    </location>
</feature>
<gene>
    <name evidence="2" type="ORF">CLOSTASPAR_01482</name>
</gene>
<reference evidence="2 3" key="2">
    <citation type="submission" date="2009-02" db="EMBL/GenBank/DDBJ databases">
        <title>Draft genome sequence of Clostridium asparagiforme (DSM 15981).</title>
        <authorList>
            <person name="Sudarsanam P."/>
            <person name="Ley R."/>
            <person name="Guruge J."/>
            <person name="Turnbaugh P.J."/>
            <person name="Mahowald M."/>
            <person name="Liep D."/>
            <person name="Gordon J."/>
        </authorList>
    </citation>
    <scope>NUCLEOTIDE SEQUENCE [LARGE SCALE GENOMIC DNA]</scope>
    <source>
        <strain evidence="2 3">DSM 15981</strain>
    </source>
</reference>
<proteinExistence type="predicted"/>
<dbReference type="EMBL" id="ACCJ01000068">
    <property type="protein sequence ID" value="EEG56421.1"/>
    <property type="molecule type" value="Genomic_DNA"/>
</dbReference>
<comment type="caution">
    <text evidence="2">The sequence shown here is derived from an EMBL/GenBank/DDBJ whole genome shotgun (WGS) entry which is preliminary data.</text>
</comment>
<accession>C0CWW1</accession>
<name>C0CWW1_9FIRM</name>
<sequence length="107" mass="11611">MLFIEHFCCRGLRRPRGLKSRCPRRCRPTSCRGLRRPRGLKFVPSYGGSPLAASRSAKASWIEIGGGQAPPAGGKSRGLRRPRGLKSSGKNGYISTVLVEVCEGLVD</sequence>
<evidence type="ECO:0000313" key="3">
    <source>
        <dbReference type="Proteomes" id="UP000004756"/>
    </source>
</evidence>
<dbReference type="Proteomes" id="UP000004756">
    <property type="component" value="Unassembled WGS sequence"/>
</dbReference>
<evidence type="ECO:0000256" key="1">
    <source>
        <dbReference type="SAM" id="MobiDB-lite"/>
    </source>
</evidence>
<dbReference type="HOGENOM" id="CLU_2205397_0_0_9"/>
<dbReference type="AlphaFoldDB" id="C0CWW1"/>
<organism evidence="2 3">
    <name type="scientific">[Clostridium] asparagiforme DSM 15981</name>
    <dbReference type="NCBI Taxonomy" id="518636"/>
    <lineage>
        <taxon>Bacteria</taxon>
        <taxon>Bacillati</taxon>
        <taxon>Bacillota</taxon>
        <taxon>Clostridia</taxon>
        <taxon>Lachnospirales</taxon>
        <taxon>Lachnospiraceae</taxon>
        <taxon>Enterocloster</taxon>
    </lineage>
</organism>
<keyword evidence="3" id="KW-1185">Reference proteome</keyword>
<protein>
    <submittedName>
        <fullName evidence="2">Uncharacterized protein</fullName>
    </submittedName>
</protein>